<comment type="caution">
    <text evidence="1">The sequence shown here is derived from an EMBL/GenBank/DDBJ whole genome shotgun (WGS) entry which is preliminary data.</text>
</comment>
<evidence type="ECO:0000313" key="1">
    <source>
        <dbReference type="EMBL" id="KAJ9664548.1"/>
    </source>
</evidence>
<reference evidence="1" key="1">
    <citation type="submission" date="2022-10" db="EMBL/GenBank/DDBJ databases">
        <title>Culturing micro-colonial fungi from biological soil crusts in the Mojave desert and describing Neophaeococcomyces mojavensis, and introducing the new genera and species Taxawa tesnikishii.</title>
        <authorList>
            <person name="Kurbessoian T."/>
            <person name="Stajich J.E."/>
        </authorList>
    </citation>
    <scope>NUCLEOTIDE SEQUENCE</scope>
    <source>
        <strain evidence="1">JES_112</strain>
    </source>
</reference>
<protein>
    <submittedName>
        <fullName evidence="1">Uncharacterized protein</fullName>
    </submittedName>
</protein>
<dbReference type="Proteomes" id="UP001172386">
    <property type="component" value="Unassembled WGS sequence"/>
</dbReference>
<sequence>MSSTESTLWSDGSSSHRTAGIVNIGMDPQVEHLEQIPTSLFDLFNNPIIADNLLQYLPFSSISRLARASRVYYNWVFQTPKVFQYLDLSRSRGAYTPPIPRIDNGGHSWRAERMDENLTEDEFYAGPLRSVLNRLNRLQILPDVKVLVLDGLASVTHDLLYEIATDNRYNVRLLSIRQCPNVNQSRLQQLLRHICRPTRPEGTPRLQGLYYFTNPADDYGRSDSVSVSSVMSVDGAALGLLPTSKSRPQDNEARWYSPSGRVVQHGTTNRTSWEETLQACDGIISFDVVLCKAMHESVASCLHDASVDVMNAKPGVSTIATVALGPEGCSGCGKAPDGAPIWGQSNISEFPLLSPPPFSGKLIDAVRPPHRIHSPSKTFLPQRLIVSCTWCLVNRHCDSCHIWWCADCYNPKHSQKLKDLETISANTNLSYLPSASELQSSDGKGDSVKVFNGLCVENCLVGEMMAGAGSNGMWA</sequence>
<proteinExistence type="predicted"/>
<evidence type="ECO:0000313" key="2">
    <source>
        <dbReference type="Proteomes" id="UP001172386"/>
    </source>
</evidence>
<name>A0ACC3AKI8_9EURO</name>
<dbReference type="EMBL" id="JAPDRQ010000002">
    <property type="protein sequence ID" value="KAJ9664548.1"/>
    <property type="molecule type" value="Genomic_DNA"/>
</dbReference>
<accession>A0ACC3AKI8</accession>
<gene>
    <name evidence="1" type="ORF">H2198_000199</name>
</gene>
<organism evidence="1 2">
    <name type="scientific">Neophaeococcomyces mojaviensis</name>
    <dbReference type="NCBI Taxonomy" id="3383035"/>
    <lineage>
        <taxon>Eukaryota</taxon>
        <taxon>Fungi</taxon>
        <taxon>Dikarya</taxon>
        <taxon>Ascomycota</taxon>
        <taxon>Pezizomycotina</taxon>
        <taxon>Eurotiomycetes</taxon>
        <taxon>Chaetothyriomycetidae</taxon>
        <taxon>Chaetothyriales</taxon>
        <taxon>Chaetothyriales incertae sedis</taxon>
        <taxon>Neophaeococcomyces</taxon>
    </lineage>
</organism>
<keyword evidence="2" id="KW-1185">Reference proteome</keyword>